<name>A0A7W4UH80_9CELL</name>
<proteinExistence type="predicted"/>
<dbReference type="AlphaFoldDB" id="A0A7W4UH80"/>
<dbReference type="Pfam" id="PF06189">
    <property type="entry name" value="5-nucleotidase"/>
    <property type="match status" value="1"/>
</dbReference>
<evidence type="ECO:0000313" key="2">
    <source>
        <dbReference type="Proteomes" id="UP000518206"/>
    </source>
</evidence>
<dbReference type="Proteomes" id="UP000518206">
    <property type="component" value="Unassembled WGS sequence"/>
</dbReference>
<reference evidence="1 2" key="2">
    <citation type="submission" date="2020-08" db="EMBL/GenBank/DDBJ databases">
        <authorList>
            <person name="Partida-Martinez L."/>
            <person name="Huntemann M."/>
            <person name="Clum A."/>
            <person name="Wang J."/>
            <person name="Palaniappan K."/>
            <person name="Ritter S."/>
            <person name="Chen I.-M."/>
            <person name="Stamatis D."/>
            <person name="Reddy T."/>
            <person name="O'Malley R."/>
            <person name="Daum C."/>
            <person name="Shapiro N."/>
            <person name="Ivanova N."/>
            <person name="Kyrpides N."/>
            <person name="Woyke T."/>
        </authorList>
    </citation>
    <scope>NUCLEOTIDE SEQUENCE [LARGE SCALE GENOMIC DNA]</scope>
    <source>
        <strain evidence="1 2">RAS26</strain>
    </source>
</reference>
<organism evidence="1 2">
    <name type="scientific">Cellulomonas cellasea</name>
    <dbReference type="NCBI Taxonomy" id="43670"/>
    <lineage>
        <taxon>Bacteria</taxon>
        <taxon>Bacillati</taxon>
        <taxon>Actinomycetota</taxon>
        <taxon>Actinomycetes</taxon>
        <taxon>Micrococcales</taxon>
        <taxon>Cellulomonadaceae</taxon>
        <taxon>Cellulomonas</taxon>
    </lineage>
</organism>
<dbReference type="PANTHER" id="PTHR31367:SF5">
    <property type="entry name" value="CYTOSOLIC 5'-NUCLEOTIDASE 1A"/>
    <property type="match status" value="1"/>
</dbReference>
<dbReference type="GO" id="GO:0009117">
    <property type="term" value="P:nucleotide metabolic process"/>
    <property type="evidence" value="ECO:0007669"/>
    <property type="project" value="InterPro"/>
</dbReference>
<dbReference type="RefSeq" id="WP_183296905.1">
    <property type="nucleotide sequence ID" value="NZ_JACHVX010000004.1"/>
</dbReference>
<keyword evidence="1" id="KW-0378">Hydrolase</keyword>
<protein>
    <submittedName>
        <fullName evidence="1">5'-nucleotidase</fullName>
        <ecNumber evidence="1">3.1.3.5</ecNumber>
    </submittedName>
</protein>
<reference evidence="1 2" key="1">
    <citation type="submission" date="2020-08" db="EMBL/GenBank/DDBJ databases">
        <title>The Agave Microbiome: Exploring the role of microbial communities in plant adaptations to desert environments.</title>
        <authorList>
            <person name="Partida-Martinez L.P."/>
        </authorList>
    </citation>
    <scope>NUCLEOTIDE SEQUENCE [LARGE SCALE GENOMIC DNA]</scope>
    <source>
        <strain evidence="1 2">RAS26</strain>
    </source>
</reference>
<accession>A0A7W4UH80</accession>
<evidence type="ECO:0000313" key="1">
    <source>
        <dbReference type="EMBL" id="MBB2924121.1"/>
    </source>
</evidence>
<dbReference type="EC" id="3.1.3.5" evidence="1"/>
<dbReference type="GO" id="GO:0005737">
    <property type="term" value="C:cytoplasm"/>
    <property type="evidence" value="ECO:0007669"/>
    <property type="project" value="InterPro"/>
</dbReference>
<sequence>MSYDLNQRLVVGVTPSALFDVSESNRIFVEQGIDGYRKYQDEHLNDPLPRGVTFPFVQRLLALNDLQPDDPLVEVFVLAKDDAMTGLRVMKSFAHYGLDVKRAVFTEGTTPYRYIDALNICLFLSGSAADARAAAEEGYPAGQVLGHTALDLDDEGDAGALRVAIDFDGVAADDSAERIYRQSNLALYLEHERDNASTPLGSGPMKRFLVALGRIQQAELAKHQESGDYKPRVRLALVTARQAPAHERAVETLRSWNVQVNDAFFLGNVRKADVLEVLRPHIYFDDQMSHLEPARGVVASVLVPYGVANAITDQIVGTSSKPSETTPEPTQKP</sequence>
<dbReference type="EMBL" id="JACHVX010000004">
    <property type="protein sequence ID" value="MBB2924121.1"/>
    <property type="molecule type" value="Genomic_DNA"/>
</dbReference>
<dbReference type="GO" id="GO:0000166">
    <property type="term" value="F:nucleotide binding"/>
    <property type="evidence" value="ECO:0007669"/>
    <property type="project" value="InterPro"/>
</dbReference>
<dbReference type="GO" id="GO:0000287">
    <property type="term" value="F:magnesium ion binding"/>
    <property type="evidence" value="ECO:0007669"/>
    <property type="project" value="InterPro"/>
</dbReference>
<dbReference type="GO" id="GO:0008253">
    <property type="term" value="F:5'-nucleotidase activity"/>
    <property type="evidence" value="ECO:0007669"/>
    <property type="project" value="UniProtKB-EC"/>
</dbReference>
<comment type="caution">
    <text evidence="1">The sequence shown here is derived from an EMBL/GenBank/DDBJ whole genome shotgun (WGS) entry which is preliminary data.</text>
</comment>
<gene>
    <name evidence="1" type="ORF">FHR80_003049</name>
</gene>
<dbReference type="InterPro" id="IPR010394">
    <property type="entry name" value="5-nucleotidase"/>
</dbReference>
<dbReference type="PANTHER" id="PTHR31367">
    <property type="entry name" value="CYTOSOLIC 5'-NUCLEOTIDASE 1 FAMILY MEMBER"/>
    <property type="match status" value="1"/>
</dbReference>